<evidence type="ECO:0000313" key="2">
    <source>
        <dbReference type="EMBL" id="MBH1941310.1"/>
    </source>
</evidence>
<organism evidence="2 3">
    <name type="scientific">Mobilitalea sibirica</name>
    <dbReference type="NCBI Taxonomy" id="1462919"/>
    <lineage>
        <taxon>Bacteria</taxon>
        <taxon>Bacillati</taxon>
        <taxon>Bacillota</taxon>
        <taxon>Clostridia</taxon>
        <taxon>Lachnospirales</taxon>
        <taxon>Lachnospiraceae</taxon>
        <taxon>Mobilitalea</taxon>
    </lineage>
</organism>
<evidence type="ECO:0000313" key="3">
    <source>
        <dbReference type="Proteomes" id="UP000623269"/>
    </source>
</evidence>
<protein>
    <submittedName>
        <fullName evidence="2">DUF4314 domain-containing protein</fullName>
    </submittedName>
</protein>
<dbReference type="Pfam" id="PF14192">
    <property type="entry name" value="DUF4314"/>
    <property type="match status" value="1"/>
</dbReference>
<proteinExistence type="predicted"/>
<dbReference type="AlphaFoldDB" id="A0A8J7H3B4"/>
<dbReference type="EMBL" id="JAEAGR010000010">
    <property type="protein sequence ID" value="MBH1941310.1"/>
    <property type="molecule type" value="Genomic_DNA"/>
</dbReference>
<sequence length="131" mass="15075">MRFSSREEVERIRKQYPIGIMVELVQMDDPQAPPIGTKGIVHAVDDVGNLIMKWENGSRLNVIIGEDIVTIIPAVTTICYGRKDTWKTRTEAEEFFLKAMMLSEGSERERYTKIYTELKMGMIICIDEEES</sequence>
<accession>A0A8J7H3B4</accession>
<dbReference type="InterPro" id="IPR025463">
    <property type="entry name" value="DUF4314"/>
</dbReference>
<dbReference type="Proteomes" id="UP000623269">
    <property type="component" value="Unassembled WGS sequence"/>
</dbReference>
<keyword evidence="3" id="KW-1185">Reference proteome</keyword>
<name>A0A8J7H3B4_9FIRM</name>
<dbReference type="RefSeq" id="WP_197661523.1">
    <property type="nucleotide sequence ID" value="NZ_JAEAGR010000010.1"/>
</dbReference>
<reference evidence="2" key="1">
    <citation type="submission" date="2020-12" db="EMBL/GenBank/DDBJ databases">
        <title>M. sibirica DSM 26468T genome.</title>
        <authorList>
            <person name="Thieme N."/>
            <person name="Rettenmaier R."/>
            <person name="Zverlov V."/>
            <person name="Liebl W."/>
        </authorList>
    </citation>
    <scope>NUCLEOTIDE SEQUENCE</scope>
    <source>
        <strain evidence="2">DSM 26468</strain>
    </source>
</reference>
<feature type="domain" description="DUF4314" evidence="1">
    <location>
        <begin position="6"/>
        <end position="72"/>
    </location>
</feature>
<evidence type="ECO:0000259" key="1">
    <source>
        <dbReference type="Pfam" id="PF14192"/>
    </source>
</evidence>
<comment type="caution">
    <text evidence="2">The sequence shown here is derived from an EMBL/GenBank/DDBJ whole genome shotgun (WGS) entry which is preliminary data.</text>
</comment>
<gene>
    <name evidence="2" type="ORF">I5677_10430</name>
</gene>